<reference evidence="6" key="1">
    <citation type="journal article" date="2019" name="Int. J. Syst. Evol. Microbiol.">
        <title>The Global Catalogue of Microorganisms (GCM) 10K type strain sequencing project: providing services to taxonomists for standard genome sequencing and annotation.</title>
        <authorList>
            <consortium name="The Broad Institute Genomics Platform"/>
            <consortium name="The Broad Institute Genome Sequencing Center for Infectious Disease"/>
            <person name="Wu L."/>
            <person name="Ma J."/>
        </authorList>
    </citation>
    <scope>NUCLEOTIDE SEQUENCE [LARGE SCALE GENOMIC DNA]</scope>
    <source>
        <strain evidence="6">KCTC 13528</strain>
    </source>
</reference>
<feature type="compositionally biased region" description="Low complexity" evidence="1">
    <location>
        <begin position="527"/>
        <end position="539"/>
    </location>
</feature>
<feature type="domain" description="DUF2207" evidence="3">
    <location>
        <begin position="28"/>
        <end position="194"/>
    </location>
</feature>
<feature type="transmembrane region" description="Helical" evidence="2">
    <location>
        <begin position="397"/>
        <end position="415"/>
    </location>
</feature>
<evidence type="ECO:0000259" key="4">
    <source>
        <dbReference type="Pfam" id="PF20990"/>
    </source>
</evidence>
<feature type="transmembrane region" description="Helical" evidence="2">
    <location>
        <begin position="232"/>
        <end position="253"/>
    </location>
</feature>
<comment type="caution">
    <text evidence="5">The sequence shown here is derived from an EMBL/GenBank/DDBJ whole genome shotgun (WGS) entry which is preliminary data.</text>
</comment>
<evidence type="ECO:0000313" key="6">
    <source>
        <dbReference type="Proteomes" id="UP001597561"/>
    </source>
</evidence>
<dbReference type="Proteomes" id="UP001597561">
    <property type="component" value="Unassembled WGS sequence"/>
</dbReference>
<dbReference type="InterPro" id="IPR048389">
    <property type="entry name" value="YciQ-like_C"/>
</dbReference>
<keyword evidence="2" id="KW-0812">Transmembrane</keyword>
<proteinExistence type="predicted"/>
<sequence length="554" mass="60900">MNGLKIMITVLLGLFLIFPGQALAVEFSIENTDIDARIQESGDVTVTETHTYEFDGEFNGITRELIAKDGSAITDFQASENGDSLKVEQEGNLYRIYRGGEDEIISVTLSYVIEDGVEVYEDMGEFYWPFFSEENESDYENMTITLTPPSPTQDVLALGYDEAEGTAETASSGVVTFNMGSVSSGENADVRAAWDAEIFAAAGTGGEIRPELISEIDRQAEEAAAFAETRGWIMYIGIALLSLHALMLTIMWIRAVIRGKKLESEADAQLPLNGAPREVMSLMATISYNYHHMFSGNALSTALLDLVRKGKVVQVTEREFRVVSRHGLLDHELILIQWLFDEIGNGEIFTVEELETYASKESNQQAYRKYEADWRAAIKEEVKSHDLMKNVKKQRTLIFAVSSLLIPFLILFPLFELLPGLFFTIFLLGAALTFAFVYYPRTLEGMMVKREWHHIKENPMQDTWTKDEQMRVYLYGLGTQDEKISGPVEKKFAGATPTFSPNTVDIATIMLLSTAISPGFNAANASASSTGASSSVSTGSAGGIGGGGGGSGAF</sequence>
<gene>
    <name evidence="5" type="ORF">ACFS5P_07680</name>
</gene>
<name>A0ABW5ZFJ9_9BACL</name>
<keyword evidence="2" id="KW-1133">Transmembrane helix</keyword>
<accession>A0ABW5ZFJ9</accession>
<dbReference type="RefSeq" id="WP_204729513.1">
    <property type="nucleotide sequence ID" value="NZ_JAFBDK010000008.1"/>
</dbReference>
<evidence type="ECO:0000259" key="3">
    <source>
        <dbReference type="Pfam" id="PF09972"/>
    </source>
</evidence>
<evidence type="ECO:0000256" key="2">
    <source>
        <dbReference type="SAM" id="Phobius"/>
    </source>
</evidence>
<protein>
    <submittedName>
        <fullName evidence="5">DUF2207 domain-containing protein</fullName>
    </submittedName>
</protein>
<keyword evidence="6" id="KW-1185">Reference proteome</keyword>
<evidence type="ECO:0000256" key="1">
    <source>
        <dbReference type="SAM" id="MobiDB-lite"/>
    </source>
</evidence>
<feature type="domain" description="Predicted membrane protein YciQ-like C-terminal" evidence="4">
    <location>
        <begin position="275"/>
        <end position="453"/>
    </location>
</feature>
<organism evidence="5 6">
    <name type="scientific">Jeotgalibacillus terrae</name>
    <dbReference type="NCBI Taxonomy" id="587735"/>
    <lineage>
        <taxon>Bacteria</taxon>
        <taxon>Bacillati</taxon>
        <taxon>Bacillota</taxon>
        <taxon>Bacilli</taxon>
        <taxon>Bacillales</taxon>
        <taxon>Caryophanaceae</taxon>
        <taxon>Jeotgalibacillus</taxon>
    </lineage>
</organism>
<feature type="compositionally biased region" description="Gly residues" evidence="1">
    <location>
        <begin position="540"/>
        <end position="554"/>
    </location>
</feature>
<dbReference type="EMBL" id="JBHUPG010000012">
    <property type="protein sequence ID" value="MFD2911754.1"/>
    <property type="molecule type" value="Genomic_DNA"/>
</dbReference>
<keyword evidence="2" id="KW-0472">Membrane</keyword>
<evidence type="ECO:0000313" key="5">
    <source>
        <dbReference type="EMBL" id="MFD2911754.1"/>
    </source>
</evidence>
<dbReference type="Pfam" id="PF20990">
    <property type="entry name" value="DUF2207_C"/>
    <property type="match status" value="1"/>
</dbReference>
<dbReference type="InterPro" id="IPR018702">
    <property type="entry name" value="DUF2207"/>
</dbReference>
<feature type="region of interest" description="Disordered" evidence="1">
    <location>
        <begin position="527"/>
        <end position="554"/>
    </location>
</feature>
<feature type="transmembrane region" description="Helical" evidence="2">
    <location>
        <begin position="421"/>
        <end position="440"/>
    </location>
</feature>
<dbReference type="Pfam" id="PF09972">
    <property type="entry name" value="DUF2207"/>
    <property type="match status" value="1"/>
</dbReference>